<evidence type="ECO:0000313" key="2">
    <source>
        <dbReference type="Proteomes" id="UP000324091"/>
    </source>
</evidence>
<dbReference type="Proteomes" id="UP000324091">
    <property type="component" value="Chromosome 16"/>
</dbReference>
<keyword evidence="2" id="KW-1185">Reference proteome</keyword>
<accession>A0A5C6NX19</accession>
<organism evidence="1 2">
    <name type="scientific">Takifugu flavidus</name>
    <name type="common">sansaifugu</name>
    <dbReference type="NCBI Taxonomy" id="433684"/>
    <lineage>
        <taxon>Eukaryota</taxon>
        <taxon>Metazoa</taxon>
        <taxon>Chordata</taxon>
        <taxon>Craniata</taxon>
        <taxon>Vertebrata</taxon>
        <taxon>Euteleostomi</taxon>
        <taxon>Actinopterygii</taxon>
        <taxon>Neopterygii</taxon>
        <taxon>Teleostei</taxon>
        <taxon>Neoteleostei</taxon>
        <taxon>Acanthomorphata</taxon>
        <taxon>Eupercaria</taxon>
        <taxon>Tetraodontiformes</taxon>
        <taxon>Tetradontoidea</taxon>
        <taxon>Tetraodontidae</taxon>
        <taxon>Takifugu</taxon>
    </lineage>
</organism>
<protein>
    <submittedName>
        <fullName evidence="1">Uncharacterized protein</fullName>
    </submittedName>
</protein>
<gene>
    <name evidence="1" type="ORF">D4764_16G0000220</name>
</gene>
<sequence>MVSKVGTILDNPSHPLHNTVDKLRSSFSNRLLQPRCSQERIANLDEVVRDRMVSKVGTILDNPSHPLHNTVDKLRSSFSNRLLQPRCSQERCFPESQGLTPDKQQWQGCPLDTFLVRCSGHIPPVGGPQEDPGHVGELMSLDWSGNTWGFFPDELEEVAEEREVWASLLRLQPPRPDPG</sequence>
<evidence type="ECO:0000313" key="1">
    <source>
        <dbReference type="EMBL" id="TWW71525.1"/>
    </source>
</evidence>
<reference evidence="1 2" key="1">
    <citation type="submission" date="2019-04" db="EMBL/GenBank/DDBJ databases">
        <title>Chromosome genome assembly for Takifugu flavidus.</title>
        <authorList>
            <person name="Xiao S."/>
        </authorList>
    </citation>
    <scope>NUCLEOTIDE SEQUENCE [LARGE SCALE GENOMIC DNA]</scope>
    <source>
        <strain evidence="1">HTHZ2018</strain>
        <tissue evidence="1">Muscle</tissue>
    </source>
</reference>
<comment type="caution">
    <text evidence="1">The sequence shown here is derived from an EMBL/GenBank/DDBJ whole genome shotgun (WGS) entry which is preliminary data.</text>
</comment>
<dbReference type="AlphaFoldDB" id="A0A5C6NX19"/>
<dbReference type="EMBL" id="RHFK02000008">
    <property type="protein sequence ID" value="TWW71525.1"/>
    <property type="molecule type" value="Genomic_DNA"/>
</dbReference>
<name>A0A5C6NX19_9TELE</name>
<proteinExistence type="predicted"/>